<dbReference type="InterPro" id="IPR005790">
    <property type="entry name" value="DNA_polIII_delta"/>
</dbReference>
<keyword evidence="4" id="KW-0235">DNA replication</keyword>
<accession>A0ABM7PVL3</accession>
<evidence type="ECO:0000256" key="5">
    <source>
        <dbReference type="ARBA" id="ARBA00022932"/>
    </source>
</evidence>
<keyword evidence="11" id="KW-1185">Reference proteome</keyword>
<dbReference type="GO" id="GO:0003677">
    <property type="term" value="F:DNA binding"/>
    <property type="evidence" value="ECO:0007669"/>
    <property type="project" value="UniProtKB-KW"/>
</dbReference>
<dbReference type="InterPro" id="IPR048466">
    <property type="entry name" value="DNA_pol3_delta-like_C"/>
</dbReference>
<reference evidence="10 11" key="1">
    <citation type="journal article" date="2021" name="J. Biosci. Bioeng.">
        <title>Identification and characterization of a chc gene cluster responsible for the aromatization pathway of cyclohexanecarboxylate degradation in Sinomonas cyclohexanicum ATCC 51369.</title>
        <authorList>
            <person name="Yamamoto T."/>
            <person name="Hasegawa Y."/>
            <person name="Lau P.C.K."/>
            <person name="Iwaki H."/>
        </authorList>
    </citation>
    <scope>NUCLEOTIDE SEQUENCE [LARGE SCALE GENOMIC DNA]</scope>
    <source>
        <strain evidence="10 11">ATCC 51369</strain>
    </source>
</reference>
<gene>
    <name evidence="10" type="ORF">SCMU_21530</name>
</gene>
<dbReference type="EC" id="2.7.7.7" evidence="1"/>
<evidence type="ECO:0000259" key="9">
    <source>
        <dbReference type="Pfam" id="PF21694"/>
    </source>
</evidence>
<keyword evidence="2" id="KW-0808">Transferase</keyword>
<dbReference type="SUPFAM" id="SSF52540">
    <property type="entry name" value="P-loop containing nucleoside triphosphate hydrolases"/>
    <property type="match status" value="1"/>
</dbReference>
<evidence type="ECO:0000256" key="8">
    <source>
        <dbReference type="SAM" id="MobiDB-lite"/>
    </source>
</evidence>
<evidence type="ECO:0000256" key="4">
    <source>
        <dbReference type="ARBA" id="ARBA00022705"/>
    </source>
</evidence>
<dbReference type="Pfam" id="PF21694">
    <property type="entry name" value="DNA_pol3_delta_C"/>
    <property type="match status" value="1"/>
</dbReference>
<dbReference type="PANTHER" id="PTHR34388">
    <property type="entry name" value="DNA POLYMERASE III SUBUNIT DELTA"/>
    <property type="match status" value="1"/>
</dbReference>
<comment type="similarity">
    <text evidence="6">Belongs to the DNA polymerase HolA subunit family.</text>
</comment>
<dbReference type="PANTHER" id="PTHR34388:SF1">
    <property type="entry name" value="DNA POLYMERASE III SUBUNIT DELTA"/>
    <property type="match status" value="1"/>
</dbReference>
<keyword evidence="3" id="KW-0548">Nucleotidyltransferase</keyword>
<evidence type="ECO:0000313" key="11">
    <source>
        <dbReference type="Proteomes" id="UP001319861"/>
    </source>
</evidence>
<keyword evidence="5" id="KW-0239">DNA-directed DNA polymerase</keyword>
<organism evidence="10 11">
    <name type="scientific">Sinomonas cyclohexanicum</name>
    <name type="common">Corynebacterium cyclohexanicum</name>
    <dbReference type="NCBI Taxonomy" id="322009"/>
    <lineage>
        <taxon>Bacteria</taxon>
        <taxon>Bacillati</taxon>
        <taxon>Actinomycetota</taxon>
        <taxon>Actinomycetes</taxon>
        <taxon>Micrococcales</taxon>
        <taxon>Micrococcaceae</taxon>
        <taxon>Sinomonas</taxon>
    </lineage>
</organism>
<dbReference type="EMBL" id="AP024525">
    <property type="protein sequence ID" value="BCT76311.1"/>
    <property type="molecule type" value="Genomic_DNA"/>
</dbReference>
<dbReference type="InterPro" id="IPR008921">
    <property type="entry name" value="DNA_pol3_clamp-load_cplx_C"/>
</dbReference>
<feature type="compositionally biased region" description="Basic and acidic residues" evidence="8">
    <location>
        <begin position="1"/>
        <end position="11"/>
    </location>
</feature>
<evidence type="ECO:0000256" key="7">
    <source>
        <dbReference type="ARBA" id="ARBA00049244"/>
    </source>
</evidence>
<dbReference type="SUPFAM" id="SSF48019">
    <property type="entry name" value="post-AAA+ oligomerization domain-like"/>
    <property type="match status" value="1"/>
</dbReference>
<evidence type="ECO:0000256" key="1">
    <source>
        <dbReference type="ARBA" id="ARBA00012417"/>
    </source>
</evidence>
<dbReference type="Proteomes" id="UP001319861">
    <property type="component" value="Chromosome"/>
</dbReference>
<dbReference type="InterPro" id="IPR027417">
    <property type="entry name" value="P-loop_NTPase"/>
</dbReference>
<evidence type="ECO:0000313" key="10">
    <source>
        <dbReference type="EMBL" id="BCT76311.1"/>
    </source>
</evidence>
<feature type="region of interest" description="Disordered" evidence="8">
    <location>
        <begin position="1"/>
        <end position="46"/>
    </location>
</feature>
<sequence>MGEWTGDDRSGNRRGLPMTPAARAGRAPSQRGAAAPRAAGKSAGTIDWRDAAPAPIVLVLGPEEYLAARAVDSIRAKARAQSPDLEITKIDAGGYSGGELLMASSPSLFGDHKLVEVNGLESMTEEFLRDGLAYLGSPADDVVLVLRHAGGARGKKLLDAVRASAAPVIDCQPLKKDTDKAAFVAAEFRGSGRRIDREGIDALVAAVGSSLAELAAACSQLALDATSTVDAALVEKYFGGRVEATAFKVADAALAGQTAKALSAFRHALETGVDPVPMVAAIASKLRTLAKVAGARGSSQSIARELGMQPWLVEQAQRDIRGWTPQSLATAIRAVAEADAEVKGLARDPAYAVERALGIVSSAARAR</sequence>
<feature type="compositionally biased region" description="Low complexity" evidence="8">
    <location>
        <begin position="20"/>
        <end position="44"/>
    </location>
</feature>
<proteinExistence type="inferred from homology"/>
<evidence type="ECO:0000256" key="3">
    <source>
        <dbReference type="ARBA" id="ARBA00022695"/>
    </source>
</evidence>
<protein>
    <recommendedName>
        <fullName evidence="1">DNA-directed DNA polymerase</fullName>
        <ecNumber evidence="1">2.7.7.7</ecNumber>
    </recommendedName>
</protein>
<evidence type="ECO:0000256" key="2">
    <source>
        <dbReference type="ARBA" id="ARBA00022679"/>
    </source>
</evidence>
<feature type="domain" description="DNA polymerase III delta subunit-like C-terminal" evidence="9">
    <location>
        <begin position="244"/>
        <end position="355"/>
    </location>
</feature>
<dbReference type="Gene3D" id="3.40.50.300">
    <property type="entry name" value="P-loop containing nucleotide triphosphate hydrolases"/>
    <property type="match status" value="1"/>
</dbReference>
<keyword evidence="10" id="KW-0238">DNA-binding</keyword>
<evidence type="ECO:0000256" key="6">
    <source>
        <dbReference type="ARBA" id="ARBA00034754"/>
    </source>
</evidence>
<comment type="catalytic activity">
    <reaction evidence="7">
        <text>DNA(n) + a 2'-deoxyribonucleoside 5'-triphosphate = DNA(n+1) + diphosphate</text>
        <dbReference type="Rhea" id="RHEA:22508"/>
        <dbReference type="Rhea" id="RHEA-COMP:17339"/>
        <dbReference type="Rhea" id="RHEA-COMP:17340"/>
        <dbReference type="ChEBI" id="CHEBI:33019"/>
        <dbReference type="ChEBI" id="CHEBI:61560"/>
        <dbReference type="ChEBI" id="CHEBI:173112"/>
        <dbReference type="EC" id="2.7.7.7"/>
    </reaction>
</comment>
<dbReference type="NCBIfam" id="TIGR01128">
    <property type="entry name" value="holA"/>
    <property type="match status" value="1"/>
</dbReference>
<name>A0ABM7PVL3_SINCY</name>
<dbReference type="Gene3D" id="1.20.272.10">
    <property type="match status" value="1"/>
</dbReference>